<evidence type="ECO:0000313" key="4">
    <source>
        <dbReference type="EMBL" id="HIV98176.1"/>
    </source>
</evidence>
<dbReference type="Pfam" id="PF03065">
    <property type="entry name" value="Glyco_hydro_57"/>
    <property type="match status" value="1"/>
</dbReference>
<name>A0A9D1TMR7_9SPIO</name>
<evidence type="ECO:0000259" key="3">
    <source>
        <dbReference type="Pfam" id="PF03065"/>
    </source>
</evidence>
<evidence type="ECO:0000256" key="1">
    <source>
        <dbReference type="ARBA" id="ARBA00006821"/>
    </source>
</evidence>
<dbReference type="GO" id="GO:0005975">
    <property type="term" value="P:carbohydrate metabolic process"/>
    <property type="evidence" value="ECO:0007669"/>
    <property type="project" value="InterPro"/>
</dbReference>
<dbReference type="InterPro" id="IPR011330">
    <property type="entry name" value="Glyco_hydro/deAcase_b/a-brl"/>
</dbReference>
<dbReference type="Proteomes" id="UP000823936">
    <property type="component" value="Unassembled WGS sequence"/>
</dbReference>
<dbReference type="SUPFAM" id="SSF88713">
    <property type="entry name" value="Glycoside hydrolase/deacetylase"/>
    <property type="match status" value="1"/>
</dbReference>
<reference evidence="4" key="2">
    <citation type="submission" date="2021-04" db="EMBL/GenBank/DDBJ databases">
        <authorList>
            <person name="Gilroy R."/>
        </authorList>
    </citation>
    <scope>NUCLEOTIDE SEQUENCE</scope>
    <source>
        <strain evidence="4">Gambia11-129</strain>
    </source>
</reference>
<evidence type="ECO:0000313" key="5">
    <source>
        <dbReference type="Proteomes" id="UP000823936"/>
    </source>
</evidence>
<gene>
    <name evidence="4" type="ORF">IAB12_00110</name>
</gene>
<dbReference type="Pfam" id="PF12055">
    <property type="entry name" value="DUF3536"/>
    <property type="match status" value="1"/>
</dbReference>
<dbReference type="PANTHER" id="PTHR36306:SF3">
    <property type="entry name" value="GLYCOSIDE HYDROLASE FAMILY 57"/>
    <property type="match status" value="1"/>
</dbReference>
<comment type="similarity">
    <text evidence="1">Belongs to the glycosyl hydrolase 57 family.</text>
</comment>
<dbReference type="InterPro" id="IPR021923">
    <property type="entry name" value="DUF3536"/>
</dbReference>
<dbReference type="EMBL" id="DXHU01000002">
    <property type="protein sequence ID" value="HIV98176.1"/>
    <property type="molecule type" value="Genomic_DNA"/>
</dbReference>
<dbReference type="GO" id="GO:0003824">
    <property type="term" value="F:catalytic activity"/>
    <property type="evidence" value="ECO:0007669"/>
    <property type="project" value="InterPro"/>
</dbReference>
<feature type="domain" description="Glycoside hydrolase family 57 N-terminal" evidence="3">
    <location>
        <begin position="58"/>
        <end position="301"/>
    </location>
</feature>
<keyword evidence="2" id="KW-0119">Carbohydrate metabolism</keyword>
<dbReference type="Gene3D" id="3.20.110.20">
    <property type="match status" value="1"/>
</dbReference>
<proteinExistence type="inferred from homology"/>
<comment type="caution">
    <text evidence="4">The sequence shown here is derived from an EMBL/GenBank/DDBJ whole genome shotgun (WGS) entry which is preliminary data.</text>
</comment>
<dbReference type="InterPro" id="IPR052046">
    <property type="entry name" value="GH57_Enzymes"/>
</dbReference>
<organism evidence="4 5">
    <name type="scientific">Candidatus Ornithospirochaeta avicola</name>
    <dbReference type="NCBI Taxonomy" id="2840896"/>
    <lineage>
        <taxon>Bacteria</taxon>
        <taxon>Pseudomonadati</taxon>
        <taxon>Spirochaetota</taxon>
        <taxon>Spirochaetia</taxon>
        <taxon>Spirochaetales</taxon>
        <taxon>Spirochaetaceae</taxon>
        <taxon>Spirochaetaceae incertae sedis</taxon>
        <taxon>Candidatus Ornithospirochaeta</taxon>
    </lineage>
</organism>
<dbReference type="AlphaFoldDB" id="A0A9D1TMR7"/>
<reference evidence="4" key="1">
    <citation type="journal article" date="2021" name="PeerJ">
        <title>Extensive microbial diversity within the chicken gut microbiome revealed by metagenomics and culture.</title>
        <authorList>
            <person name="Gilroy R."/>
            <person name="Ravi A."/>
            <person name="Getino M."/>
            <person name="Pursley I."/>
            <person name="Horton D.L."/>
            <person name="Alikhan N.F."/>
            <person name="Baker D."/>
            <person name="Gharbi K."/>
            <person name="Hall N."/>
            <person name="Watson M."/>
            <person name="Adriaenssens E.M."/>
            <person name="Foster-Nyarko E."/>
            <person name="Jarju S."/>
            <person name="Secka A."/>
            <person name="Antonio M."/>
            <person name="Oren A."/>
            <person name="Chaudhuri R.R."/>
            <person name="La Ragione R."/>
            <person name="Hildebrand F."/>
            <person name="Pallen M.J."/>
        </authorList>
    </citation>
    <scope>NUCLEOTIDE SEQUENCE</scope>
    <source>
        <strain evidence="4">Gambia11-129</strain>
    </source>
</reference>
<dbReference type="InterPro" id="IPR004300">
    <property type="entry name" value="Glyco_hydro_57_N"/>
</dbReference>
<evidence type="ECO:0000256" key="2">
    <source>
        <dbReference type="ARBA" id="ARBA00023277"/>
    </source>
</evidence>
<accession>A0A9D1TMR7</accession>
<sequence>MDRNNDKLDLVIHAHFYQPPRQDPVNGIIAFEKSAAPYSNWNEKIYHCCYASNSESRFLNQYGRIQKIINNYNNISFDFGPTLLSWLEDNHKNTFNKIIDADKEALERLGHGNAIAHAFNHTILPLDSKPDSRVQIAWGIEAFEHFFGRKPEGMWLAECAINESVIEDLADEGIKFVILSAAQIERIMALSGESANLPFIYDRPFVLEGLGGKKITAFLSSDEMAHQISFNHILRNADAVYSKLLEIKGRDNPMYINTATDGEIYGYHESFADMALAALSEKIKQRDDFALTNYGVLYEKYKPCYKAKLKITENEGDISWSSISNNTERWRKENQSEDKDEIILTWRHYLRDSLNRLNKQIDDIFKKEVSRILNKDVDTESLMRLAGTAFMGFTNMDDFLHSLHQRYDFDRKNDSEMAQLFNAKRNIMYSFTSCTFNYSDVSSIESRHAIRFALYAIRLSQKFYIGDIMLPFLSDLRRAIGQDGKSAMEIAQEELIGLSGESEASLAFYLNILLSAESDRIDRYGKYHLMKSWKEDEVFYLDIKDETNLRLYHFSIYSSSNIERGLNLFIGKKSDDENVMRKLHIENRDIPQRLAEQCFAWIDNMMNTSYYSQIETMSQSMYHYSLLFREGLEKSPQTIENLGLAIKIVKSMLNPERDDILDERTCARINLVLAFVFRSGREYERDCIKRLFNIFIDSIAKKIEVNLRADYALKILSCLRLSRSHSFEPELFNIQNALYPYYTGEKKAGIDSHLLDRLLKYLNFE</sequence>
<protein>
    <submittedName>
        <fullName evidence="4">DUF3536 domain-containing protein</fullName>
    </submittedName>
</protein>
<dbReference type="PANTHER" id="PTHR36306">
    <property type="entry name" value="ALPHA-AMYLASE-RELATED-RELATED"/>
    <property type="match status" value="1"/>
</dbReference>